<proteinExistence type="predicted"/>
<keyword evidence="1" id="KW-0472">Membrane</keyword>
<protein>
    <submittedName>
        <fullName evidence="2">Uncharacterized protein</fullName>
    </submittedName>
</protein>
<accession>A0A1E5BF61</accession>
<dbReference type="RefSeq" id="WP_017041485.1">
    <property type="nucleotide sequence ID" value="NZ_AJYQ02000091.1"/>
</dbReference>
<evidence type="ECO:0000313" key="3">
    <source>
        <dbReference type="Proteomes" id="UP000094741"/>
    </source>
</evidence>
<feature type="transmembrane region" description="Helical" evidence="1">
    <location>
        <begin position="237"/>
        <end position="256"/>
    </location>
</feature>
<sequence length="340" mass="38140">MSQLEATQESLSRMQAFDTKSLAREEELGRNFDFSAIVAPASKLVRLYNQLGLSTLDDFPDGILTQIKQIADADFSRFQQALDFDPTTVENQNPTQPRDYIIQQVAAAYDPTFQKLFPFISYGTSKSVDFQRMENEARAMLQNVKDEATEITGHLTVHQEQAENVLADVRKVAAEQGVSQQAIYFKDESEAHEKESEYWKTKTIHASIALGIYAFCTLFIHKLAWFKPEDNLQAFQLMTSKVLIFGVIAYLLFLAAKNFLSHKHNAIVNKHRQNALMTYKALTDAATTEESKDIVLTHAASCIFSPQDTGYIKNESSSSQGGVGRSVIELMPKTAMKLDG</sequence>
<keyword evidence="1" id="KW-1133">Transmembrane helix</keyword>
<evidence type="ECO:0000256" key="1">
    <source>
        <dbReference type="SAM" id="Phobius"/>
    </source>
</evidence>
<keyword evidence="1" id="KW-0812">Transmembrane</keyword>
<organism evidence="2 3">
    <name type="scientific">Vibrio genomosp. F10 str. ZF-129</name>
    <dbReference type="NCBI Taxonomy" id="1187848"/>
    <lineage>
        <taxon>Bacteria</taxon>
        <taxon>Pseudomonadati</taxon>
        <taxon>Pseudomonadota</taxon>
        <taxon>Gammaproteobacteria</taxon>
        <taxon>Vibrionales</taxon>
        <taxon>Vibrionaceae</taxon>
        <taxon>Vibrio</taxon>
    </lineage>
</organism>
<feature type="transmembrane region" description="Helical" evidence="1">
    <location>
        <begin position="204"/>
        <end position="225"/>
    </location>
</feature>
<dbReference type="OrthoDB" id="5510751at2"/>
<dbReference type="eggNOG" id="ENOG502Z944">
    <property type="taxonomic scope" value="Bacteria"/>
</dbReference>
<reference evidence="2 3" key="1">
    <citation type="journal article" date="2012" name="Science">
        <title>Ecological populations of bacteria act as socially cohesive units of antibiotic production and resistance.</title>
        <authorList>
            <person name="Cordero O.X."/>
            <person name="Wildschutte H."/>
            <person name="Kirkup B."/>
            <person name="Proehl S."/>
            <person name="Ngo L."/>
            <person name="Hussain F."/>
            <person name="Le Roux F."/>
            <person name="Mincer T."/>
            <person name="Polz M.F."/>
        </authorList>
    </citation>
    <scope>NUCLEOTIDE SEQUENCE [LARGE SCALE GENOMIC DNA]</scope>
    <source>
        <strain evidence="2 3">ZF-129</strain>
    </source>
</reference>
<dbReference type="AlphaFoldDB" id="A0A1E5BF61"/>
<gene>
    <name evidence="2" type="ORF">A1QO_07905</name>
</gene>
<comment type="caution">
    <text evidence="2">The sequence shown here is derived from an EMBL/GenBank/DDBJ whole genome shotgun (WGS) entry which is preliminary data.</text>
</comment>
<dbReference type="EMBL" id="AJYQ02000091">
    <property type="protein sequence ID" value="OEE34433.1"/>
    <property type="molecule type" value="Genomic_DNA"/>
</dbReference>
<evidence type="ECO:0000313" key="2">
    <source>
        <dbReference type="EMBL" id="OEE34433.1"/>
    </source>
</evidence>
<name>A0A1E5BF61_9VIBR</name>
<dbReference type="Proteomes" id="UP000094741">
    <property type="component" value="Unassembled WGS sequence"/>
</dbReference>